<gene>
    <name evidence="1" type="ORF">CAZ10_16285</name>
    <name evidence="2" type="ORF">DT376_11010</name>
</gene>
<organism evidence="1 3">
    <name type="scientific">Pseudomonas aeruginosa</name>
    <dbReference type="NCBI Taxonomy" id="287"/>
    <lineage>
        <taxon>Bacteria</taxon>
        <taxon>Pseudomonadati</taxon>
        <taxon>Pseudomonadota</taxon>
        <taxon>Gammaproteobacteria</taxon>
        <taxon>Pseudomonadales</taxon>
        <taxon>Pseudomonadaceae</taxon>
        <taxon>Pseudomonas</taxon>
    </lineage>
</organism>
<evidence type="ECO:0000313" key="3">
    <source>
        <dbReference type="Proteomes" id="UP000194857"/>
    </source>
</evidence>
<proteinExistence type="predicted"/>
<reference evidence="2 4" key="2">
    <citation type="submission" date="2018-07" db="EMBL/GenBank/DDBJ databases">
        <title>Mechanisms of high-level aminoglycoside resistance among Gram-negative pathogens in Brazil.</title>
        <authorList>
            <person name="Ballaben A.S."/>
            <person name="Darini A.L.C."/>
            <person name="Doi Y."/>
        </authorList>
    </citation>
    <scope>NUCLEOTIDE SEQUENCE [LARGE SCALE GENOMIC DNA]</scope>
    <source>
        <strain evidence="2 4">B2-305</strain>
    </source>
</reference>
<dbReference type="AlphaFoldDB" id="A0A241XPW1"/>
<reference evidence="1 3" key="1">
    <citation type="submission" date="2017-05" db="EMBL/GenBank/DDBJ databases">
        <authorList>
            <person name="Song R."/>
            <person name="Chenine A.L."/>
            <person name="Ruprecht R.M."/>
        </authorList>
    </citation>
    <scope>NUCLEOTIDE SEQUENCE [LARGE SCALE GENOMIC DNA]</scope>
    <source>
        <strain evidence="1 3">S567_C10_BS</strain>
    </source>
</reference>
<accession>A0A241XPW1</accession>
<dbReference type="Proteomes" id="UP000253594">
    <property type="component" value="Unassembled WGS sequence"/>
</dbReference>
<dbReference type="EMBL" id="QORE01000289">
    <property type="protein sequence ID" value="RCI74806.1"/>
    <property type="molecule type" value="Genomic_DNA"/>
</dbReference>
<sequence>MSSGHKKKLARRAPAKCVVLGYRAGGQSSSRPAPRRSAAACNLLAARRTQQSRRTRPARGG</sequence>
<comment type="caution">
    <text evidence="1">The sequence shown here is derived from an EMBL/GenBank/DDBJ whole genome shotgun (WGS) entry which is preliminary data.</text>
</comment>
<name>A0A241XPW1_PSEAI</name>
<evidence type="ECO:0000313" key="4">
    <source>
        <dbReference type="Proteomes" id="UP000253594"/>
    </source>
</evidence>
<protein>
    <submittedName>
        <fullName evidence="1">Uncharacterized protein</fullName>
    </submittedName>
</protein>
<dbReference type="Proteomes" id="UP000194857">
    <property type="component" value="Unassembled WGS sequence"/>
</dbReference>
<dbReference type="EMBL" id="NFFZ01000007">
    <property type="protein sequence ID" value="OTI61429.1"/>
    <property type="molecule type" value="Genomic_DNA"/>
</dbReference>
<evidence type="ECO:0000313" key="2">
    <source>
        <dbReference type="EMBL" id="RCI74806.1"/>
    </source>
</evidence>
<evidence type="ECO:0000313" key="1">
    <source>
        <dbReference type="EMBL" id="OTI61429.1"/>
    </source>
</evidence>